<keyword evidence="4 5" id="KW-0413">Isomerase</keyword>
<dbReference type="Gene3D" id="1.10.287.460">
    <property type="entry name" value="Peptidyl-prolyl cis-trans isomerase, FKBP-type, N-terminal domain"/>
    <property type="match status" value="1"/>
</dbReference>
<dbReference type="STRING" id="762486.SAMN05444411_11088"/>
<proteinExistence type="inferred from homology"/>
<dbReference type="PROSITE" id="PS50059">
    <property type="entry name" value="FKBP_PPIASE"/>
    <property type="match status" value="1"/>
</dbReference>
<evidence type="ECO:0000259" key="7">
    <source>
        <dbReference type="PROSITE" id="PS50059"/>
    </source>
</evidence>
<evidence type="ECO:0000256" key="3">
    <source>
        <dbReference type="ARBA" id="ARBA00023110"/>
    </source>
</evidence>
<gene>
    <name evidence="8" type="ORF">SAMN05444411_11088</name>
</gene>
<dbReference type="PROSITE" id="PS51257">
    <property type="entry name" value="PROKAR_LIPOPROTEIN"/>
    <property type="match status" value="1"/>
</dbReference>
<comment type="catalytic activity">
    <reaction evidence="1 5 6">
        <text>[protein]-peptidylproline (omega=180) = [protein]-peptidylproline (omega=0)</text>
        <dbReference type="Rhea" id="RHEA:16237"/>
        <dbReference type="Rhea" id="RHEA-COMP:10747"/>
        <dbReference type="Rhea" id="RHEA-COMP:10748"/>
        <dbReference type="ChEBI" id="CHEBI:83833"/>
        <dbReference type="ChEBI" id="CHEBI:83834"/>
        <dbReference type="EC" id="5.2.1.8"/>
    </reaction>
</comment>
<protein>
    <recommendedName>
        <fullName evidence="6">Peptidyl-prolyl cis-trans isomerase</fullName>
        <ecNumber evidence="6">5.2.1.8</ecNumber>
    </recommendedName>
</protein>
<evidence type="ECO:0000256" key="2">
    <source>
        <dbReference type="ARBA" id="ARBA00006577"/>
    </source>
</evidence>
<dbReference type="Pfam" id="PF01346">
    <property type="entry name" value="FKBP_N"/>
    <property type="match status" value="1"/>
</dbReference>
<keyword evidence="9" id="KW-1185">Reference proteome</keyword>
<comment type="similarity">
    <text evidence="2 6">Belongs to the FKBP-type PPIase family.</text>
</comment>
<accession>A0A1H3F1M7</accession>
<dbReference type="InterPro" id="IPR046357">
    <property type="entry name" value="PPIase_dom_sf"/>
</dbReference>
<dbReference type="InterPro" id="IPR036944">
    <property type="entry name" value="PPIase_FKBP_N_sf"/>
</dbReference>
<dbReference type="Pfam" id="PF00254">
    <property type="entry name" value="FKBP_C"/>
    <property type="match status" value="1"/>
</dbReference>
<keyword evidence="3 5" id="KW-0697">Rotamase</keyword>
<feature type="domain" description="PPIase FKBP-type" evidence="7">
    <location>
        <begin position="154"/>
        <end position="240"/>
    </location>
</feature>
<evidence type="ECO:0000256" key="4">
    <source>
        <dbReference type="ARBA" id="ARBA00023235"/>
    </source>
</evidence>
<name>A0A1H3F1M7_9FLAO</name>
<dbReference type="PANTHER" id="PTHR43811:SF19">
    <property type="entry name" value="39 KDA FK506-BINDING NUCLEAR PROTEIN"/>
    <property type="match status" value="1"/>
</dbReference>
<dbReference type="InterPro" id="IPR000774">
    <property type="entry name" value="PPIase_FKBP_N"/>
</dbReference>
<sequence length="248" mass="27387">MKVIKFLLVSTVVLSMASCNNGRVTKKSLETEVDSASYALGLDMGIKVKANFGEIDDDLFVQGFENGLDSLNMLLEGKDVPAILNKYFQKKQKEKQEKERADALKKAEVEFADVKVEGINFLDDNKAKPGVKVTESGLQYIVLKEGKGEKPLATSKVKVHYHGTLIDGTVFDSSVDKGTPASFFVNRVIKGWTEGLQLMSPGAKYKFFIPQELAYGATPRPGKIKPFMPLIFEVELIEVFNAKAPSKN</sequence>
<dbReference type="EMBL" id="FNNJ01000010">
    <property type="protein sequence ID" value="SDX84780.1"/>
    <property type="molecule type" value="Genomic_DNA"/>
</dbReference>
<dbReference type="Gene3D" id="3.10.50.40">
    <property type="match status" value="1"/>
</dbReference>
<dbReference type="GO" id="GO:0006457">
    <property type="term" value="P:protein folding"/>
    <property type="evidence" value="ECO:0007669"/>
    <property type="project" value="InterPro"/>
</dbReference>
<dbReference type="PANTHER" id="PTHR43811">
    <property type="entry name" value="FKBP-TYPE PEPTIDYL-PROLYL CIS-TRANS ISOMERASE FKPA"/>
    <property type="match status" value="1"/>
</dbReference>
<dbReference type="RefSeq" id="WP_090125299.1">
    <property type="nucleotide sequence ID" value="NZ_FNNJ01000010.1"/>
</dbReference>
<dbReference type="InterPro" id="IPR001179">
    <property type="entry name" value="PPIase_FKBP_dom"/>
</dbReference>
<dbReference type="SUPFAM" id="SSF54534">
    <property type="entry name" value="FKBP-like"/>
    <property type="match status" value="1"/>
</dbReference>
<dbReference type="EC" id="5.2.1.8" evidence="6"/>
<dbReference type="AlphaFoldDB" id="A0A1H3F1M7"/>
<evidence type="ECO:0000313" key="8">
    <source>
        <dbReference type="EMBL" id="SDX84780.1"/>
    </source>
</evidence>
<evidence type="ECO:0000313" key="9">
    <source>
        <dbReference type="Proteomes" id="UP000199595"/>
    </source>
</evidence>
<evidence type="ECO:0000256" key="5">
    <source>
        <dbReference type="PROSITE-ProRule" id="PRU00277"/>
    </source>
</evidence>
<dbReference type="Proteomes" id="UP000199595">
    <property type="component" value="Unassembled WGS sequence"/>
</dbReference>
<dbReference type="OrthoDB" id="9814548at2"/>
<organism evidence="8 9">
    <name type="scientific">Lutibacter oricola</name>
    <dbReference type="NCBI Taxonomy" id="762486"/>
    <lineage>
        <taxon>Bacteria</taxon>
        <taxon>Pseudomonadati</taxon>
        <taxon>Bacteroidota</taxon>
        <taxon>Flavobacteriia</taxon>
        <taxon>Flavobacteriales</taxon>
        <taxon>Flavobacteriaceae</taxon>
        <taxon>Lutibacter</taxon>
    </lineage>
</organism>
<reference evidence="8 9" key="1">
    <citation type="submission" date="2016-10" db="EMBL/GenBank/DDBJ databases">
        <authorList>
            <person name="de Groot N.N."/>
        </authorList>
    </citation>
    <scope>NUCLEOTIDE SEQUENCE [LARGE SCALE GENOMIC DNA]</scope>
    <source>
        <strain evidence="8 9">DSM 24956</strain>
    </source>
</reference>
<evidence type="ECO:0000256" key="1">
    <source>
        <dbReference type="ARBA" id="ARBA00000971"/>
    </source>
</evidence>
<dbReference type="FunFam" id="3.10.50.40:FF:000006">
    <property type="entry name" value="Peptidyl-prolyl cis-trans isomerase"/>
    <property type="match status" value="1"/>
</dbReference>
<dbReference type="GO" id="GO:0003755">
    <property type="term" value="F:peptidyl-prolyl cis-trans isomerase activity"/>
    <property type="evidence" value="ECO:0007669"/>
    <property type="project" value="UniProtKB-UniRule"/>
</dbReference>
<evidence type="ECO:0000256" key="6">
    <source>
        <dbReference type="RuleBase" id="RU003915"/>
    </source>
</evidence>